<dbReference type="Proteomes" id="UP000570678">
    <property type="component" value="Unassembled WGS sequence"/>
</dbReference>
<accession>A0A846YAY7</accession>
<sequence>MNGDNYSTADSLPPLPQLWARWAAVAAASAAARMPQGPRVLPLVACFTSGCGSGSVLYARAPGTAELWGEVQAHCSAVTAGRPFGYRWKAGRWYHTEPAAGGKYGEALPDICTTDSTVDTICDLVGADDEERRAAAVTMVCAAELGTVARTVIDCIFSGSTYFNVDHAVTQLAMAGISVTGPDPLRLPPSIQADRAAGQDRTHRRRPALTPAPPPRPARTF</sequence>
<evidence type="ECO:0000313" key="2">
    <source>
        <dbReference type="EMBL" id="NKY54960.1"/>
    </source>
</evidence>
<protein>
    <submittedName>
        <fullName evidence="2">Uncharacterized protein</fullName>
    </submittedName>
</protein>
<evidence type="ECO:0000313" key="3">
    <source>
        <dbReference type="Proteomes" id="UP000570678"/>
    </source>
</evidence>
<dbReference type="EMBL" id="JAAXOT010000001">
    <property type="protein sequence ID" value="NKY54960.1"/>
    <property type="molecule type" value="Genomic_DNA"/>
</dbReference>
<feature type="compositionally biased region" description="Pro residues" evidence="1">
    <location>
        <begin position="210"/>
        <end position="221"/>
    </location>
</feature>
<organism evidence="2 3">
    <name type="scientific">Nocardia flavorosea</name>
    <dbReference type="NCBI Taxonomy" id="53429"/>
    <lineage>
        <taxon>Bacteria</taxon>
        <taxon>Bacillati</taxon>
        <taxon>Actinomycetota</taxon>
        <taxon>Actinomycetes</taxon>
        <taxon>Mycobacteriales</taxon>
        <taxon>Nocardiaceae</taxon>
        <taxon>Nocardia</taxon>
    </lineage>
</organism>
<dbReference type="AlphaFoldDB" id="A0A846YAY7"/>
<comment type="caution">
    <text evidence="2">The sequence shown here is derived from an EMBL/GenBank/DDBJ whole genome shotgun (WGS) entry which is preliminary data.</text>
</comment>
<feature type="region of interest" description="Disordered" evidence="1">
    <location>
        <begin position="183"/>
        <end position="221"/>
    </location>
</feature>
<proteinExistence type="predicted"/>
<evidence type="ECO:0000256" key="1">
    <source>
        <dbReference type="SAM" id="MobiDB-lite"/>
    </source>
</evidence>
<gene>
    <name evidence="2" type="ORF">HGA15_02055</name>
</gene>
<name>A0A846YAY7_9NOCA</name>
<reference evidence="2 3" key="1">
    <citation type="submission" date="2020-04" db="EMBL/GenBank/DDBJ databases">
        <title>MicrobeNet Type strains.</title>
        <authorList>
            <person name="Nicholson A.C."/>
        </authorList>
    </citation>
    <scope>NUCLEOTIDE SEQUENCE [LARGE SCALE GENOMIC DNA]</scope>
    <source>
        <strain evidence="2 3">JCM 3332</strain>
    </source>
</reference>
<dbReference type="RefSeq" id="WP_062970652.1">
    <property type="nucleotide sequence ID" value="NZ_JAAXOT010000001.1"/>
</dbReference>
<keyword evidence="3" id="KW-1185">Reference proteome</keyword>